<organism evidence="2 3">
    <name type="scientific">Lophiotrema nucula</name>
    <dbReference type="NCBI Taxonomy" id="690887"/>
    <lineage>
        <taxon>Eukaryota</taxon>
        <taxon>Fungi</taxon>
        <taxon>Dikarya</taxon>
        <taxon>Ascomycota</taxon>
        <taxon>Pezizomycotina</taxon>
        <taxon>Dothideomycetes</taxon>
        <taxon>Pleosporomycetidae</taxon>
        <taxon>Pleosporales</taxon>
        <taxon>Lophiotremataceae</taxon>
        <taxon>Lophiotrema</taxon>
    </lineage>
</organism>
<gene>
    <name evidence="2" type="ORF">BDV96DRAFT_654253</name>
</gene>
<feature type="region of interest" description="Disordered" evidence="1">
    <location>
        <begin position="225"/>
        <end position="257"/>
    </location>
</feature>
<dbReference type="AlphaFoldDB" id="A0A6A5YL75"/>
<protein>
    <submittedName>
        <fullName evidence="2">Uncharacterized protein</fullName>
    </submittedName>
</protein>
<evidence type="ECO:0000256" key="1">
    <source>
        <dbReference type="SAM" id="MobiDB-lite"/>
    </source>
</evidence>
<accession>A0A6A5YL75</accession>
<name>A0A6A5YL75_9PLEO</name>
<evidence type="ECO:0000313" key="2">
    <source>
        <dbReference type="EMBL" id="KAF2106918.1"/>
    </source>
</evidence>
<keyword evidence="3" id="KW-1185">Reference proteome</keyword>
<evidence type="ECO:0000313" key="3">
    <source>
        <dbReference type="Proteomes" id="UP000799770"/>
    </source>
</evidence>
<sequence length="257" mass="28076">MVYISSIIIIGAITKLGVSKAIPAELAARNPGDSPAEAIRLNIDCSGGPAVCNEDCYAILCLGAPNPVMREEGANREHRSRSGYTIFRMSQAEREARQVFVTDSTLDLTGRSGEESIMANTAQGGEGDIIFPSQTQENVAIGRAVGVQLDQLGVSDGKWYLKWFENYGTGAPYCDALQASSGMNHNVCTRDNKPKTDPSWTAVMRTFVKGARGIIQFKMMEPSDKWPWAPIKPGGPFGKREDQTNQEQKVEEQAEQK</sequence>
<proteinExistence type="predicted"/>
<dbReference type="OrthoDB" id="2748312at2759"/>
<dbReference type="Proteomes" id="UP000799770">
    <property type="component" value="Unassembled WGS sequence"/>
</dbReference>
<reference evidence="2" key="1">
    <citation type="journal article" date="2020" name="Stud. Mycol.">
        <title>101 Dothideomycetes genomes: a test case for predicting lifestyles and emergence of pathogens.</title>
        <authorList>
            <person name="Haridas S."/>
            <person name="Albert R."/>
            <person name="Binder M."/>
            <person name="Bloem J."/>
            <person name="Labutti K."/>
            <person name="Salamov A."/>
            <person name="Andreopoulos B."/>
            <person name="Baker S."/>
            <person name="Barry K."/>
            <person name="Bills G."/>
            <person name="Bluhm B."/>
            <person name="Cannon C."/>
            <person name="Castanera R."/>
            <person name="Culley D."/>
            <person name="Daum C."/>
            <person name="Ezra D."/>
            <person name="Gonzalez J."/>
            <person name="Henrissat B."/>
            <person name="Kuo A."/>
            <person name="Liang C."/>
            <person name="Lipzen A."/>
            <person name="Lutzoni F."/>
            <person name="Magnuson J."/>
            <person name="Mondo S."/>
            <person name="Nolan M."/>
            <person name="Ohm R."/>
            <person name="Pangilinan J."/>
            <person name="Park H.-J."/>
            <person name="Ramirez L."/>
            <person name="Alfaro M."/>
            <person name="Sun H."/>
            <person name="Tritt A."/>
            <person name="Yoshinaga Y."/>
            <person name="Zwiers L.-H."/>
            <person name="Turgeon B."/>
            <person name="Goodwin S."/>
            <person name="Spatafora J."/>
            <person name="Crous P."/>
            <person name="Grigoriev I."/>
        </authorList>
    </citation>
    <scope>NUCLEOTIDE SEQUENCE</scope>
    <source>
        <strain evidence="2">CBS 627.86</strain>
    </source>
</reference>
<feature type="compositionally biased region" description="Basic and acidic residues" evidence="1">
    <location>
        <begin position="238"/>
        <end position="257"/>
    </location>
</feature>
<dbReference type="EMBL" id="ML977358">
    <property type="protein sequence ID" value="KAF2106918.1"/>
    <property type="molecule type" value="Genomic_DNA"/>
</dbReference>